<feature type="transmembrane region" description="Helical" evidence="8">
    <location>
        <begin position="384"/>
        <end position="401"/>
    </location>
</feature>
<evidence type="ECO:0000256" key="4">
    <source>
        <dbReference type="ARBA" id="ARBA00022692"/>
    </source>
</evidence>
<keyword evidence="3" id="KW-1003">Cell membrane</keyword>
<proteinExistence type="predicted"/>
<evidence type="ECO:0000256" key="5">
    <source>
        <dbReference type="ARBA" id="ARBA00022989"/>
    </source>
</evidence>
<keyword evidence="5 8" id="KW-1133">Transmembrane helix</keyword>
<feature type="transmembrane region" description="Helical" evidence="8">
    <location>
        <begin position="138"/>
        <end position="155"/>
    </location>
</feature>
<dbReference type="PANTHER" id="PTHR23513">
    <property type="entry name" value="INTEGRAL MEMBRANE EFFLUX PROTEIN-RELATED"/>
    <property type="match status" value="1"/>
</dbReference>
<evidence type="ECO:0000256" key="3">
    <source>
        <dbReference type="ARBA" id="ARBA00022475"/>
    </source>
</evidence>
<organism evidence="10 11">
    <name type="scientific">Arthrobacter ginkgonis</name>
    <dbReference type="NCBI Taxonomy" id="1630594"/>
    <lineage>
        <taxon>Bacteria</taxon>
        <taxon>Bacillati</taxon>
        <taxon>Actinomycetota</taxon>
        <taxon>Actinomycetes</taxon>
        <taxon>Micrococcales</taxon>
        <taxon>Micrococcaceae</taxon>
        <taxon>Arthrobacter</taxon>
    </lineage>
</organism>
<keyword evidence="6 8" id="KW-0472">Membrane</keyword>
<feature type="transmembrane region" description="Helical" evidence="8">
    <location>
        <begin position="205"/>
        <end position="224"/>
    </location>
</feature>
<keyword evidence="4 8" id="KW-0812">Transmembrane</keyword>
<feature type="transmembrane region" description="Helical" evidence="8">
    <location>
        <begin position="79"/>
        <end position="100"/>
    </location>
</feature>
<name>A0ABP7CJY9_9MICC</name>
<feature type="transmembrane region" description="Helical" evidence="8">
    <location>
        <begin position="293"/>
        <end position="312"/>
    </location>
</feature>
<evidence type="ECO:0000256" key="1">
    <source>
        <dbReference type="ARBA" id="ARBA00004651"/>
    </source>
</evidence>
<comment type="caution">
    <text evidence="10">The sequence shown here is derived from an EMBL/GenBank/DDBJ whole genome shotgun (WGS) entry which is preliminary data.</text>
</comment>
<feature type="transmembrane region" description="Helical" evidence="8">
    <location>
        <begin position="255"/>
        <end position="273"/>
    </location>
</feature>
<evidence type="ECO:0000256" key="2">
    <source>
        <dbReference type="ARBA" id="ARBA00022448"/>
    </source>
</evidence>
<reference evidence="11" key="1">
    <citation type="journal article" date="2019" name="Int. J. Syst. Evol. Microbiol.">
        <title>The Global Catalogue of Microorganisms (GCM) 10K type strain sequencing project: providing services to taxonomists for standard genome sequencing and annotation.</title>
        <authorList>
            <consortium name="The Broad Institute Genomics Platform"/>
            <consortium name="The Broad Institute Genome Sequencing Center for Infectious Disease"/>
            <person name="Wu L."/>
            <person name="Ma J."/>
        </authorList>
    </citation>
    <scope>NUCLEOTIDE SEQUENCE [LARGE SCALE GENOMIC DNA]</scope>
    <source>
        <strain evidence="11">JCM 30742</strain>
    </source>
</reference>
<evidence type="ECO:0000259" key="9">
    <source>
        <dbReference type="PROSITE" id="PS50850"/>
    </source>
</evidence>
<feature type="transmembrane region" description="Helical" evidence="8">
    <location>
        <begin position="112"/>
        <end position="132"/>
    </location>
</feature>
<dbReference type="PROSITE" id="PS50850">
    <property type="entry name" value="MFS"/>
    <property type="match status" value="1"/>
</dbReference>
<feature type="domain" description="Major facilitator superfamily (MFS) profile" evidence="9">
    <location>
        <begin position="46"/>
        <end position="432"/>
    </location>
</feature>
<feature type="region of interest" description="Disordered" evidence="7">
    <location>
        <begin position="1"/>
        <end position="30"/>
    </location>
</feature>
<feature type="transmembrane region" description="Helical" evidence="8">
    <location>
        <begin position="49"/>
        <end position="73"/>
    </location>
</feature>
<evidence type="ECO:0000256" key="8">
    <source>
        <dbReference type="SAM" id="Phobius"/>
    </source>
</evidence>
<dbReference type="CDD" id="cd06173">
    <property type="entry name" value="MFS_MefA_like"/>
    <property type="match status" value="1"/>
</dbReference>
<protein>
    <submittedName>
        <fullName evidence="10">MFS transporter</fullName>
    </submittedName>
</protein>
<dbReference type="SUPFAM" id="SSF103473">
    <property type="entry name" value="MFS general substrate transporter"/>
    <property type="match status" value="1"/>
</dbReference>
<dbReference type="PANTHER" id="PTHR23513:SF11">
    <property type="entry name" value="STAPHYLOFERRIN A TRANSPORTER"/>
    <property type="match status" value="1"/>
</dbReference>
<dbReference type="InterPro" id="IPR010290">
    <property type="entry name" value="TM_effector"/>
</dbReference>
<sequence>MTPPLDPGDSVPDPLPATGAPPKRIRGKAPKDQGLVHSFRAFRHRDYTIFWFGALASNTGTWLSNLTVPYILFTLTGSAVWVAYATLAQLAPAVLLGPLGGHVADRFDRRRVLLATQASLAVVTFALWGAWASGWHDPYMLLGFVSLIGIINGINMPSWQSFVNDLVPREDLMSAVALNSMQFNAARAIGPAIAGVLLATLGPSWAFFFNFLSFGFVLAALLCVTSTQPPSGRSPGPVVGEFIGACRYILGQRGLLVGILLSVMVGLFGNPLFQLTVVFADTVYGVGATGLGMLNAALGVGAVLVAPLIAGWSRVLPISKVVKWAMLLYGVGLVALGFTPSFALAIPCMVLLGACFLAAISGINTAVQLIVAERLRGRVLAARLMFFTASMPVGSLLQGWAADLWGVQTAVVLAGASMLACVLVLALVLRGNGFSRLDDPQDTSSPEK</sequence>
<dbReference type="RefSeq" id="WP_345152271.1">
    <property type="nucleotide sequence ID" value="NZ_BAABEO010000020.1"/>
</dbReference>
<keyword evidence="11" id="KW-1185">Reference proteome</keyword>
<gene>
    <name evidence="10" type="ORF">GCM10023081_31930</name>
</gene>
<feature type="transmembrane region" description="Helical" evidence="8">
    <location>
        <begin position="407"/>
        <end position="429"/>
    </location>
</feature>
<dbReference type="Gene3D" id="1.20.1250.20">
    <property type="entry name" value="MFS general substrate transporter like domains"/>
    <property type="match status" value="1"/>
</dbReference>
<feature type="transmembrane region" description="Helical" evidence="8">
    <location>
        <begin position="176"/>
        <end position="199"/>
    </location>
</feature>
<dbReference type="InterPro" id="IPR036259">
    <property type="entry name" value="MFS_trans_sf"/>
</dbReference>
<evidence type="ECO:0000313" key="11">
    <source>
        <dbReference type="Proteomes" id="UP001500752"/>
    </source>
</evidence>
<comment type="subcellular location">
    <subcellularLocation>
        <location evidence="1">Cell membrane</location>
        <topology evidence="1">Multi-pass membrane protein</topology>
    </subcellularLocation>
</comment>
<keyword evidence="2" id="KW-0813">Transport</keyword>
<dbReference type="EMBL" id="BAABEO010000020">
    <property type="protein sequence ID" value="GAA3692065.1"/>
    <property type="molecule type" value="Genomic_DNA"/>
</dbReference>
<dbReference type="InterPro" id="IPR020846">
    <property type="entry name" value="MFS_dom"/>
</dbReference>
<evidence type="ECO:0000313" key="10">
    <source>
        <dbReference type="EMBL" id="GAA3692065.1"/>
    </source>
</evidence>
<dbReference type="Pfam" id="PF05977">
    <property type="entry name" value="MFS_3"/>
    <property type="match status" value="1"/>
</dbReference>
<dbReference type="Proteomes" id="UP001500752">
    <property type="component" value="Unassembled WGS sequence"/>
</dbReference>
<accession>A0ABP7CJY9</accession>
<evidence type="ECO:0000256" key="6">
    <source>
        <dbReference type="ARBA" id="ARBA00023136"/>
    </source>
</evidence>
<feature type="transmembrane region" description="Helical" evidence="8">
    <location>
        <begin position="349"/>
        <end position="372"/>
    </location>
</feature>
<feature type="transmembrane region" description="Helical" evidence="8">
    <location>
        <begin position="324"/>
        <end position="343"/>
    </location>
</feature>
<evidence type="ECO:0000256" key="7">
    <source>
        <dbReference type="SAM" id="MobiDB-lite"/>
    </source>
</evidence>